<gene>
    <name evidence="1" type="ORF">CFSAN001627_25676</name>
</gene>
<evidence type="ECO:0000313" key="1">
    <source>
        <dbReference type="EMBL" id="EKN37061.1"/>
    </source>
</evidence>
<reference evidence="1 2" key="2">
    <citation type="submission" date="2013-03" db="EMBL/GenBank/DDBJ databases">
        <title>Diversity in Clostridium botulinum.</title>
        <authorList>
            <person name="Timme R.E."/>
            <person name="Allard M."/>
            <person name="Luo Y."/>
            <person name="Strain E."/>
            <person name="Gonzalez-Escalona N."/>
            <person name="Brown E."/>
        </authorList>
    </citation>
    <scope>NUCLEOTIDE SEQUENCE [LARGE SCALE GENOMIC DNA]</scope>
    <source>
        <strain evidence="1 2">CFSAN001627</strain>
    </source>
</reference>
<name>M1ZRB2_CLOBO</name>
<comment type="caution">
    <text evidence="1">The sequence shown here is derived from an EMBL/GenBank/DDBJ whole genome shotgun (WGS) entry which is preliminary data.</text>
</comment>
<organism evidence="1 2">
    <name type="scientific">Clostridium botulinum CFSAN001627</name>
    <dbReference type="NCBI Taxonomy" id="1232189"/>
    <lineage>
        <taxon>Bacteria</taxon>
        <taxon>Bacillati</taxon>
        <taxon>Bacillota</taxon>
        <taxon>Clostridia</taxon>
        <taxon>Eubacteriales</taxon>
        <taxon>Clostridiaceae</taxon>
        <taxon>Clostridium</taxon>
    </lineage>
</organism>
<sequence>MRYGDDILLFAKTKRSAQRTQEHILPFIENRLLLKVDGEKTAVDYIGRVKSPGYDLLELKLEQFITGANLPT</sequence>
<evidence type="ECO:0008006" key="3">
    <source>
        <dbReference type="Google" id="ProtNLM"/>
    </source>
</evidence>
<evidence type="ECO:0000313" key="2">
    <source>
        <dbReference type="Proteomes" id="UP000011944"/>
    </source>
</evidence>
<dbReference type="EMBL" id="AMXI01001631">
    <property type="protein sequence ID" value="EKN37061.1"/>
    <property type="molecule type" value="Genomic_DNA"/>
</dbReference>
<reference evidence="1 2" key="1">
    <citation type="submission" date="2012-10" db="EMBL/GenBank/DDBJ databases">
        <authorList>
            <person name="Strain E.A."/>
            <person name="Brown E."/>
            <person name="Allard M.W."/>
            <person name="Gonzalez-Escalona N."/>
            <person name="Timme R."/>
        </authorList>
    </citation>
    <scope>NUCLEOTIDE SEQUENCE [LARGE SCALE GENOMIC DNA]</scope>
    <source>
        <strain evidence="1 2">CFSAN001627</strain>
    </source>
</reference>
<accession>M1ZRB2</accession>
<protein>
    <recommendedName>
        <fullName evidence="3">Reverse transcriptase domain-containing protein</fullName>
    </recommendedName>
</protein>
<dbReference type="Proteomes" id="UP000011944">
    <property type="component" value="Unassembled WGS sequence"/>
</dbReference>
<dbReference type="AlphaFoldDB" id="M1ZRB2"/>
<proteinExistence type="predicted"/>